<dbReference type="RefSeq" id="WP_413276579.1">
    <property type="nucleotide sequence ID" value="NZ_JBHFNT010000054.1"/>
</dbReference>
<sequence>MFDSHNVPPLASQIVEISRPNRWQVYHRLQELMISCWCPNDGSLRVDVNNGIEAILVRSTVQQFIASRGELIDWLERCWQTKIPRDLSNSS</sequence>
<organism evidence="1 2">
    <name type="scientific">Floridaenema evergladense BLCC-F167</name>
    <dbReference type="NCBI Taxonomy" id="3153639"/>
    <lineage>
        <taxon>Bacteria</taxon>
        <taxon>Bacillati</taxon>
        <taxon>Cyanobacteriota</taxon>
        <taxon>Cyanophyceae</taxon>
        <taxon>Oscillatoriophycideae</taxon>
        <taxon>Aerosakkonematales</taxon>
        <taxon>Aerosakkonemataceae</taxon>
        <taxon>Floridanema</taxon>
        <taxon>Floridanema evergladense</taxon>
    </lineage>
</organism>
<dbReference type="NCBIfam" id="NF045598">
    <property type="entry name" value="asr1405_asl0597"/>
    <property type="match status" value="1"/>
</dbReference>
<reference evidence="1 2" key="1">
    <citation type="submission" date="2024-09" db="EMBL/GenBank/DDBJ databases">
        <title>Floridaenema gen nov. (Aerosakkonemataceae, Aerosakkonematales ord. nov., Cyanobacteria) from benthic tropical and subtropical fresh waters, with the description of four new species.</title>
        <authorList>
            <person name="Moretto J.A."/>
            <person name="Berthold D.E."/>
            <person name="Lefler F.W."/>
            <person name="Huang I.-S."/>
            <person name="Laughinghouse H. IV."/>
        </authorList>
    </citation>
    <scope>NUCLEOTIDE SEQUENCE [LARGE SCALE GENOMIC DNA]</scope>
    <source>
        <strain evidence="1 2">BLCC-F167</strain>
    </source>
</reference>
<accession>A0ABV4WGX8</accession>
<evidence type="ECO:0000313" key="2">
    <source>
        <dbReference type="Proteomes" id="UP001576780"/>
    </source>
</evidence>
<evidence type="ECO:0000313" key="1">
    <source>
        <dbReference type="EMBL" id="MFB2834137.1"/>
    </source>
</evidence>
<gene>
    <name evidence="1" type="ORF">ACE1CA_06345</name>
</gene>
<protein>
    <submittedName>
        <fullName evidence="1">Asr1405/Asl0597 family protein</fullName>
    </submittedName>
</protein>
<dbReference type="InterPro" id="IPR054637">
    <property type="entry name" value="Asr1405_Asl0597-like"/>
</dbReference>
<dbReference type="Proteomes" id="UP001576780">
    <property type="component" value="Unassembled WGS sequence"/>
</dbReference>
<comment type="caution">
    <text evidence="1">The sequence shown here is derived from an EMBL/GenBank/DDBJ whole genome shotgun (WGS) entry which is preliminary data.</text>
</comment>
<proteinExistence type="predicted"/>
<keyword evidence="2" id="KW-1185">Reference proteome</keyword>
<name>A0ABV4WGX8_9CYAN</name>
<dbReference type="EMBL" id="JBHFNT010000054">
    <property type="protein sequence ID" value="MFB2834137.1"/>
    <property type="molecule type" value="Genomic_DNA"/>
</dbReference>